<protein>
    <recommendedName>
        <fullName evidence="2">Surface-adhesin protein E-like domain-containing protein</fullName>
    </recommendedName>
</protein>
<evidence type="ECO:0000313" key="4">
    <source>
        <dbReference type="Proteomes" id="UP000832034"/>
    </source>
</evidence>
<dbReference type="EMBL" id="CP091512">
    <property type="protein sequence ID" value="UOO92397.1"/>
    <property type="molecule type" value="Genomic_DNA"/>
</dbReference>
<dbReference type="RefSeq" id="WP_019958542.1">
    <property type="nucleotide sequence ID" value="NZ_CP091512.1"/>
</dbReference>
<dbReference type="Proteomes" id="UP000832034">
    <property type="component" value="Chromosome"/>
</dbReference>
<feature type="domain" description="Surface-adhesin protein E-like" evidence="2">
    <location>
        <begin position="35"/>
        <end position="143"/>
    </location>
</feature>
<evidence type="ECO:0000259" key="2">
    <source>
        <dbReference type="Pfam" id="PF16747"/>
    </source>
</evidence>
<dbReference type="PROSITE" id="PS51257">
    <property type="entry name" value="PROKAR_LIPOPROTEIN"/>
    <property type="match status" value="1"/>
</dbReference>
<proteinExistence type="predicted"/>
<evidence type="ECO:0000256" key="1">
    <source>
        <dbReference type="SAM" id="SignalP"/>
    </source>
</evidence>
<evidence type="ECO:0000313" key="3">
    <source>
        <dbReference type="EMBL" id="UOO92397.1"/>
    </source>
</evidence>
<dbReference type="Pfam" id="PF16747">
    <property type="entry name" value="Adhesin_E"/>
    <property type="match status" value="1"/>
</dbReference>
<gene>
    <name evidence="3" type="ORF">LVJ81_12465</name>
</gene>
<reference evidence="3" key="1">
    <citation type="submission" date="2021-12" db="EMBL/GenBank/DDBJ databases">
        <authorList>
            <person name="Veyrier F.J."/>
        </authorList>
    </citation>
    <scope>NUCLEOTIDE SEQUENCE</scope>
    <source>
        <strain evidence="3">SAG 1488-6</strain>
    </source>
</reference>
<name>A0ABY4EG71_VITST</name>
<keyword evidence="4" id="KW-1185">Reference proteome</keyword>
<feature type="chain" id="PRO_5046210607" description="Surface-adhesin protein E-like domain-containing protein" evidence="1">
    <location>
        <begin position="28"/>
        <end position="145"/>
    </location>
</feature>
<sequence>MVTQSKPWLGILGVVAILMLSACQTTSQVGPVGSWKALGDSANKNVKHEIDTQSIQKNGNVVTYRTRTVVDDIRLESLPNVPVFKTAVSTYQMQCRERSYRILDTELYNQQGVMINQQTFGHQVGYNLVTTGSAAKKQYDLVCPQ</sequence>
<reference evidence="3" key="2">
    <citation type="journal article" date="2022" name="Res Sq">
        <title>Evolution of multicellular longitudinally dividing oral cavity symbionts (Neisseriaceae).</title>
        <authorList>
            <person name="Nyongesa S."/>
            <person name="Weber P."/>
            <person name="Bernet E."/>
            <person name="Pullido F."/>
            <person name="Nieckarz M."/>
            <person name="Delaby M."/>
            <person name="Nieves C."/>
            <person name="Viehboeck T."/>
            <person name="Krause N."/>
            <person name="Rivera-Millot A."/>
            <person name="Nakamura A."/>
            <person name="Vischer N."/>
            <person name="VanNieuwenhze M."/>
            <person name="Brun Y."/>
            <person name="Cava F."/>
            <person name="Bulgheresi S."/>
            <person name="Veyrier F."/>
        </authorList>
    </citation>
    <scope>NUCLEOTIDE SEQUENCE</scope>
    <source>
        <strain evidence="3">SAG 1488-6</strain>
    </source>
</reference>
<dbReference type="InterPro" id="IPR031939">
    <property type="entry name" value="Adhesin_E-like"/>
</dbReference>
<accession>A0ABY4EG71</accession>
<keyword evidence="1" id="KW-0732">Signal</keyword>
<organism evidence="3 4">
    <name type="scientific">Vitreoscilla stercoraria</name>
    <dbReference type="NCBI Taxonomy" id="61"/>
    <lineage>
        <taxon>Bacteria</taxon>
        <taxon>Pseudomonadati</taxon>
        <taxon>Pseudomonadota</taxon>
        <taxon>Betaproteobacteria</taxon>
        <taxon>Neisseriales</taxon>
        <taxon>Neisseriaceae</taxon>
        <taxon>Vitreoscilla</taxon>
    </lineage>
</organism>
<feature type="signal peptide" evidence="1">
    <location>
        <begin position="1"/>
        <end position="27"/>
    </location>
</feature>